<dbReference type="InterPro" id="IPR001753">
    <property type="entry name" value="Enoyl-CoA_hydra/iso"/>
</dbReference>
<dbReference type="HOGENOM" id="CLU_009834_7_2_11"/>
<dbReference type="GO" id="GO:0003824">
    <property type="term" value="F:catalytic activity"/>
    <property type="evidence" value="ECO:0007669"/>
    <property type="project" value="UniProtKB-ARBA"/>
</dbReference>
<dbReference type="InterPro" id="IPR029045">
    <property type="entry name" value="ClpP/crotonase-like_dom_sf"/>
</dbReference>
<keyword evidence="1" id="KW-0614">Plasmid</keyword>
<dbReference type="AlphaFoldDB" id="Q0RXB1"/>
<reference evidence="2" key="1">
    <citation type="journal article" date="2006" name="Proc. Natl. Acad. Sci. U.S.A.">
        <title>The complete genome of Rhodococcus sp. RHA1 provides insights into a catabolic powerhouse.</title>
        <authorList>
            <person name="McLeod M.P."/>
            <person name="Warren R.L."/>
            <person name="Hsiao W.W.L."/>
            <person name="Araki N."/>
            <person name="Myhre M."/>
            <person name="Fernandes C."/>
            <person name="Miyazawa D."/>
            <person name="Wong W."/>
            <person name="Lillquist A.L."/>
            <person name="Wang D."/>
            <person name="Dosanjh M."/>
            <person name="Hara H."/>
            <person name="Petrescu A."/>
            <person name="Morin R.D."/>
            <person name="Yang G."/>
            <person name="Stott J.M."/>
            <person name="Schein J.E."/>
            <person name="Shin H."/>
            <person name="Smailus D."/>
            <person name="Siddiqui A.S."/>
            <person name="Marra M.A."/>
            <person name="Jones S.J.M."/>
            <person name="Holt R."/>
            <person name="Brinkman F.S.L."/>
            <person name="Miyauchi K."/>
            <person name="Fukuda M."/>
            <person name="Davies J.E."/>
            <person name="Mohn W.W."/>
            <person name="Eltis L.D."/>
        </authorList>
    </citation>
    <scope>NUCLEOTIDE SEQUENCE [LARGE SCALE GENOMIC DNA]</scope>
    <source>
        <strain evidence="2">RHA1</strain>
    </source>
</reference>
<sequence length="289" mass="30314">MQTVNKYWILFWIQSATLTSMTSDVSVEPALERPVLTDFTDGVAQLTLNNPRRKNAISLEMAALIDNFCDRVESDPDIGAVVVRGAGAYFCSGADTRDLAASSSDPASPEAVSRTSAVYGAFVRIGSLPVPTVARVVGGAVGAGLNLAMAADLMVVTPDAVLDSGFLARSIHPGGGHLALLGRAVGWSNTIALAACGQSFTGPEAVDHGLAYAALPEDQIDAFIATLTGPAATDPELTRRIMRSARLELGPPAVSWSSALEIERGVQMWSMSRKGQSNWSSRGPGESRP</sequence>
<evidence type="ECO:0000313" key="2">
    <source>
        <dbReference type="Proteomes" id="UP000008710"/>
    </source>
</evidence>
<dbReference type="Pfam" id="PF00378">
    <property type="entry name" value="ECH_1"/>
    <property type="match status" value="1"/>
</dbReference>
<accession>Q0RXB1</accession>
<dbReference type="PANTHER" id="PTHR43459:SF1">
    <property type="entry name" value="EG:BACN32G11.4 PROTEIN"/>
    <property type="match status" value="1"/>
</dbReference>
<name>Q0RXB1_RHOJR</name>
<proteinExistence type="predicted"/>
<protein>
    <submittedName>
        <fullName evidence="1">Possible enoyl-CoA hydratase</fullName>
    </submittedName>
</protein>
<geneLocation type="plasmid" evidence="1 2">
    <name>pRHL1</name>
</geneLocation>
<dbReference type="Gene3D" id="3.90.226.10">
    <property type="entry name" value="2-enoyl-CoA Hydratase, Chain A, domain 1"/>
    <property type="match status" value="1"/>
</dbReference>
<dbReference type="EMBL" id="CP000432">
    <property type="protein sequence ID" value="ABH00075.1"/>
    <property type="molecule type" value="Genomic_DNA"/>
</dbReference>
<gene>
    <name evidence="1" type="ordered locus">RHA1_ro09031</name>
</gene>
<evidence type="ECO:0000313" key="1">
    <source>
        <dbReference type="EMBL" id="ABH00075.1"/>
    </source>
</evidence>
<dbReference type="Proteomes" id="UP000008710">
    <property type="component" value="Plasmid pRHL1"/>
</dbReference>
<dbReference type="CDD" id="cd06558">
    <property type="entry name" value="crotonase-like"/>
    <property type="match status" value="1"/>
</dbReference>
<dbReference type="KEGG" id="rha:RHA1_ro09031"/>
<dbReference type="SUPFAM" id="SSF52096">
    <property type="entry name" value="ClpP/crotonase"/>
    <property type="match status" value="1"/>
</dbReference>
<organism evidence="1 2">
    <name type="scientific">Rhodococcus jostii (strain RHA1)</name>
    <dbReference type="NCBI Taxonomy" id="101510"/>
    <lineage>
        <taxon>Bacteria</taxon>
        <taxon>Bacillati</taxon>
        <taxon>Actinomycetota</taxon>
        <taxon>Actinomycetes</taxon>
        <taxon>Mycobacteriales</taxon>
        <taxon>Nocardiaceae</taxon>
        <taxon>Rhodococcus</taxon>
    </lineage>
</organism>
<dbReference type="PANTHER" id="PTHR43459">
    <property type="entry name" value="ENOYL-COA HYDRATASE"/>
    <property type="match status" value="1"/>
</dbReference>